<protein>
    <submittedName>
        <fullName evidence="1">Uncharacterized protein</fullName>
    </submittedName>
</protein>
<proteinExistence type="predicted"/>
<dbReference type="AlphaFoldDB" id="A0AAV1REH5"/>
<organism evidence="1 2">
    <name type="scientific">Dovyalis caffra</name>
    <dbReference type="NCBI Taxonomy" id="77055"/>
    <lineage>
        <taxon>Eukaryota</taxon>
        <taxon>Viridiplantae</taxon>
        <taxon>Streptophyta</taxon>
        <taxon>Embryophyta</taxon>
        <taxon>Tracheophyta</taxon>
        <taxon>Spermatophyta</taxon>
        <taxon>Magnoliopsida</taxon>
        <taxon>eudicotyledons</taxon>
        <taxon>Gunneridae</taxon>
        <taxon>Pentapetalae</taxon>
        <taxon>rosids</taxon>
        <taxon>fabids</taxon>
        <taxon>Malpighiales</taxon>
        <taxon>Salicaceae</taxon>
        <taxon>Flacourtieae</taxon>
        <taxon>Dovyalis</taxon>
    </lineage>
</organism>
<sequence>MFSVDGVIVWWGKAAGVAVAATPASVGPTKGGGGLDNRSCRSLSRVGCCTRTQVDQGETFEPEWIIEDTGDNDSNDEREIRKSIESSMDCKINAAIKRAASKN</sequence>
<comment type="caution">
    <text evidence="1">The sequence shown here is derived from an EMBL/GenBank/DDBJ whole genome shotgun (WGS) entry which is preliminary data.</text>
</comment>
<evidence type="ECO:0000313" key="1">
    <source>
        <dbReference type="EMBL" id="CAK7333669.1"/>
    </source>
</evidence>
<accession>A0AAV1REH5</accession>
<reference evidence="1 2" key="1">
    <citation type="submission" date="2024-01" db="EMBL/GenBank/DDBJ databases">
        <authorList>
            <person name="Waweru B."/>
        </authorList>
    </citation>
    <scope>NUCLEOTIDE SEQUENCE [LARGE SCALE GENOMIC DNA]</scope>
</reference>
<evidence type="ECO:0000313" key="2">
    <source>
        <dbReference type="Proteomes" id="UP001314170"/>
    </source>
</evidence>
<dbReference type="Proteomes" id="UP001314170">
    <property type="component" value="Unassembled WGS sequence"/>
</dbReference>
<keyword evidence="2" id="KW-1185">Reference proteome</keyword>
<name>A0AAV1REH5_9ROSI</name>
<gene>
    <name evidence="1" type="ORF">DCAF_LOCUS9558</name>
</gene>
<dbReference type="EMBL" id="CAWUPB010000936">
    <property type="protein sequence ID" value="CAK7333669.1"/>
    <property type="molecule type" value="Genomic_DNA"/>
</dbReference>